<dbReference type="AlphaFoldDB" id="A0A062XY82"/>
<evidence type="ECO:0000256" key="1">
    <source>
        <dbReference type="SAM" id="Coils"/>
    </source>
</evidence>
<comment type="caution">
    <text evidence="4">The sequence shown here is derived from an EMBL/GenBank/DDBJ whole genome shotgun (WGS) entry which is preliminary data.</text>
</comment>
<accession>A0A062XY82</accession>
<dbReference type="Proteomes" id="UP000027284">
    <property type="component" value="Unassembled WGS sequence"/>
</dbReference>
<feature type="coiled-coil region" evidence="1">
    <location>
        <begin position="166"/>
        <end position="222"/>
    </location>
</feature>
<name>A0A062XY82_9BACT</name>
<evidence type="ECO:0000313" key="5">
    <source>
        <dbReference type="Proteomes" id="UP000027284"/>
    </source>
</evidence>
<sequence>MSQTAKVGAFMLVALVILAVFIIKIEEIPFGAKAGRQMVQAEFPSVAGLDEKSPVRIAGVRVGIVEKIELAGSRARVTLSLDPQVRLHQGAWAEVTSLGMLGDKYIELHPGSPEAPQLPPGVVLSGESPVAFDQVLKTAGEIGGDIKEVTASLRKALGGEAGAAKLEEILENIRQLTAETRNLVAANRADVDATIENFRAFSATLREELPKLAEKLQKLADNVDAVVAENRSNVSDTIANLKDLSGRLRTSADNLNQITTKIAKGEGTIGKLVNDEETVNNLNSTLKSVESGVQSLKNTIGRAERWRLDVTLRTESLPKADDSRSAFGFDLHTTERRFFRLELVDSPYGRVRNTRETVTTTFPDGHRETYVQEKQKITDASTVNAQIGYHLGNTTVRAGLFESEGGFGLDHALLQNKLKLTLEAYDFNRDIKPPHLRLEGRYFLTPNIFAFAGWDDPRWSARSSLLVGAGITWRDEDLKYLLGTAASFGGK</sequence>
<keyword evidence="1" id="KW-0175">Coiled coil</keyword>
<dbReference type="InterPro" id="IPR003399">
    <property type="entry name" value="Mce/MlaD"/>
</dbReference>
<evidence type="ECO:0000259" key="3">
    <source>
        <dbReference type="Pfam" id="PF02470"/>
    </source>
</evidence>
<keyword evidence="5" id="KW-1185">Reference proteome</keyword>
<dbReference type="PANTHER" id="PTHR33371:SF4">
    <property type="entry name" value="INTERMEMBRANE PHOSPHOLIPID TRANSPORT SYSTEM BINDING PROTEIN MLAD"/>
    <property type="match status" value="1"/>
</dbReference>
<dbReference type="Pfam" id="PF02470">
    <property type="entry name" value="MlaD"/>
    <property type="match status" value="1"/>
</dbReference>
<reference evidence="4 5" key="1">
    <citation type="submission" date="2014-04" db="EMBL/GenBank/DDBJ databases">
        <title>The Genome Sequence of Thermoanaerobaculum aquaticum MP-01, The First Cultivated Group 23 Acidobacterium.</title>
        <authorList>
            <person name="Stamps B.W."/>
            <person name="Losey N.A."/>
            <person name="Lawson P.A."/>
            <person name="Stevenson B.S."/>
        </authorList>
    </citation>
    <scope>NUCLEOTIDE SEQUENCE [LARGE SCALE GENOMIC DNA]</scope>
    <source>
        <strain evidence="4 5">MP-01</strain>
    </source>
</reference>
<dbReference type="RefSeq" id="WP_038049792.1">
    <property type="nucleotide sequence ID" value="NZ_JMFG01000022.1"/>
</dbReference>
<protein>
    <recommendedName>
        <fullName evidence="3">Mce/MlaD domain-containing protein</fullName>
    </recommendedName>
</protein>
<dbReference type="InterPro" id="IPR052336">
    <property type="entry name" value="MlaD_Phospholipid_Transporter"/>
</dbReference>
<organism evidence="4 5">
    <name type="scientific">Thermoanaerobaculum aquaticum</name>
    <dbReference type="NCBI Taxonomy" id="1312852"/>
    <lineage>
        <taxon>Bacteria</taxon>
        <taxon>Pseudomonadati</taxon>
        <taxon>Acidobacteriota</taxon>
        <taxon>Thermoanaerobaculia</taxon>
        <taxon>Thermoanaerobaculales</taxon>
        <taxon>Thermoanaerobaculaceae</taxon>
        <taxon>Thermoanaerobaculum</taxon>
    </lineage>
</organism>
<proteinExistence type="predicted"/>
<feature type="transmembrane region" description="Helical" evidence="2">
    <location>
        <begin position="7"/>
        <end position="25"/>
    </location>
</feature>
<evidence type="ECO:0000256" key="2">
    <source>
        <dbReference type="SAM" id="Phobius"/>
    </source>
</evidence>
<evidence type="ECO:0000313" key="4">
    <source>
        <dbReference type="EMBL" id="KDA53450.1"/>
    </source>
</evidence>
<keyword evidence="2" id="KW-1133">Transmembrane helix</keyword>
<gene>
    <name evidence="4" type="ORF">EG19_05870</name>
</gene>
<dbReference type="EMBL" id="JMFG01000022">
    <property type="protein sequence ID" value="KDA53450.1"/>
    <property type="molecule type" value="Genomic_DNA"/>
</dbReference>
<feature type="domain" description="Mce/MlaD" evidence="3">
    <location>
        <begin position="39"/>
        <end position="111"/>
    </location>
</feature>
<dbReference type="OrthoDB" id="9798731at2"/>
<keyword evidence="2" id="KW-0472">Membrane</keyword>
<keyword evidence="2" id="KW-0812">Transmembrane</keyword>
<dbReference type="STRING" id="1312852.EG19_05870"/>
<dbReference type="PANTHER" id="PTHR33371">
    <property type="entry name" value="INTERMEMBRANE PHOSPHOLIPID TRANSPORT SYSTEM BINDING PROTEIN MLAD-RELATED"/>
    <property type="match status" value="1"/>
</dbReference>